<accession>A0A453AY44</accession>
<evidence type="ECO:0000313" key="1">
    <source>
        <dbReference type="EnsemblPlants" id="AET2Gv20301400.1"/>
    </source>
</evidence>
<keyword evidence="2" id="KW-1185">Reference proteome</keyword>
<dbReference type="Proteomes" id="UP000015105">
    <property type="component" value="Chromosome 2D"/>
</dbReference>
<reference evidence="1" key="4">
    <citation type="submission" date="2019-03" db="UniProtKB">
        <authorList>
            <consortium name="EnsemblPlants"/>
        </authorList>
    </citation>
    <scope>IDENTIFICATION</scope>
</reference>
<dbReference type="EnsemblPlants" id="AET2Gv20301400.1">
    <property type="protein sequence ID" value="AET2Gv20301400.1"/>
    <property type="gene ID" value="AET2Gv20301400"/>
</dbReference>
<organism evidence="1 2">
    <name type="scientific">Aegilops tauschii subsp. strangulata</name>
    <name type="common">Goatgrass</name>
    <dbReference type="NCBI Taxonomy" id="200361"/>
    <lineage>
        <taxon>Eukaryota</taxon>
        <taxon>Viridiplantae</taxon>
        <taxon>Streptophyta</taxon>
        <taxon>Embryophyta</taxon>
        <taxon>Tracheophyta</taxon>
        <taxon>Spermatophyta</taxon>
        <taxon>Magnoliopsida</taxon>
        <taxon>Liliopsida</taxon>
        <taxon>Poales</taxon>
        <taxon>Poaceae</taxon>
        <taxon>BOP clade</taxon>
        <taxon>Pooideae</taxon>
        <taxon>Triticodae</taxon>
        <taxon>Triticeae</taxon>
        <taxon>Triticinae</taxon>
        <taxon>Aegilops</taxon>
    </lineage>
</organism>
<reference evidence="1" key="5">
    <citation type="journal article" date="2021" name="G3 (Bethesda)">
        <title>Aegilops tauschii genome assembly Aet v5.0 features greater sequence contiguity and improved annotation.</title>
        <authorList>
            <person name="Wang L."/>
            <person name="Zhu T."/>
            <person name="Rodriguez J.C."/>
            <person name="Deal K.R."/>
            <person name="Dubcovsky J."/>
            <person name="McGuire P.E."/>
            <person name="Lux T."/>
            <person name="Spannagl M."/>
            <person name="Mayer K.F.X."/>
            <person name="Baldrich P."/>
            <person name="Meyers B.C."/>
            <person name="Huo N."/>
            <person name="Gu Y.Q."/>
            <person name="Zhou H."/>
            <person name="Devos K.M."/>
            <person name="Bennetzen J.L."/>
            <person name="Unver T."/>
            <person name="Budak H."/>
            <person name="Gulick P.J."/>
            <person name="Galiba G."/>
            <person name="Kalapos B."/>
            <person name="Nelson D.R."/>
            <person name="Li P."/>
            <person name="You F.M."/>
            <person name="Luo M.C."/>
            <person name="Dvorak J."/>
        </authorList>
    </citation>
    <scope>NUCLEOTIDE SEQUENCE [LARGE SCALE GENOMIC DNA]</scope>
    <source>
        <strain evidence="1">cv. AL8/78</strain>
    </source>
</reference>
<name>A0A453AY44_AEGTS</name>
<proteinExistence type="predicted"/>
<reference evidence="2" key="2">
    <citation type="journal article" date="2017" name="Nat. Plants">
        <title>The Aegilops tauschii genome reveals multiple impacts of transposons.</title>
        <authorList>
            <person name="Zhao G."/>
            <person name="Zou C."/>
            <person name="Li K."/>
            <person name="Wang K."/>
            <person name="Li T."/>
            <person name="Gao L."/>
            <person name="Zhang X."/>
            <person name="Wang H."/>
            <person name="Yang Z."/>
            <person name="Liu X."/>
            <person name="Jiang W."/>
            <person name="Mao L."/>
            <person name="Kong X."/>
            <person name="Jiao Y."/>
            <person name="Jia J."/>
        </authorList>
    </citation>
    <scope>NUCLEOTIDE SEQUENCE [LARGE SCALE GENOMIC DNA]</scope>
    <source>
        <strain evidence="2">cv. AL8/78</strain>
    </source>
</reference>
<protein>
    <submittedName>
        <fullName evidence="1">Uncharacterized protein</fullName>
    </submittedName>
</protein>
<dbReference type="Gramene" id="AET2Gv20301400.1">
    <property type="protein sequence ID" value="AET2Gv20301400.1"/>
    <property type="gene ID" value="AET2Gv20301400"/>
</dbReference>
<sequence length="61" mass="6748">MGDAADAPRRQRLASILLARKPRLTDSRNETTATAVSMDGFTMAVSFWMADPPQLSIFSIY</sequence>
<dbReference type="AlphaFoldDB" id="A0A453AY44"/>
<reference evidence="2" key="1">
    <citation type="journal article" date="2014" name="Science">
        <title>Ancient hybridizations among the ancestral genomes of bread wheat.</title>
        <authorList>
            <consortium name="International Wheat Genome Sequencing Consortium,"/>
            <person name="Marcussen T."/>
            <person name="Sandve S.R."/>
            <person name="Heier L."/>
            <person name="Spannagl M."/>
            <person name="Pfeifer M."/>
            <person name="Jakobsen K.S."/>
            <person name="Wulff B.B."/>
            <person name="Steuernagel B."/>
            <person name="Mayer K.F."/>
            <person name="Olsen O.A."/>
        </authorList>
    </citation>
    <scope>NUCLEOTIDE SEQUENCE [LARGE SCALE GENOMIC DNA]</scope>
    <source>
        <strain evidence="2">cv. AL8/78</strain>
    </source>
</reference>
<reference evidence="1" key="3">
    <citation type="journal article" date="2017" name="Nature">
        <title>Genome sequence of the progenitor of the wheat D genome Aegilops tauschii.</title>
        <authorList>
            <person name="Luo M.C."/>
            <person name="Gu Y.Q."/>
            <person name="Puiu D."/>
            <person name="Wang H."/>
            <person name="Twardziok S.O."/>
            <person name="Deal K.R."/>
            <person name="Huo N."/>
            <person name="Zhu T."/>
            <person name="Wang L."/>
            <person name="Wang Y."/>
            <person name="McGuire P.E."/>
            <person name="Liu S."/>
            <person name="Long H."/>
            <person name="Ramasamy R.K."/>
            <person name="Rodriguez J.C."/>
            <person name="Van S.L."/>
            <person name="Yuan L."/>
            <person name="Wang Z."/>
            <person name="Xia Z."/>
            <person name="Xiao L."/>
            <person name="Anderson O.D."/>
            <person name="Ouyang S."/>
            <person name="Liang Y."/>
            <person name="Zimin A.V."/>
            <person name="Pertea G."/>
            <person name="Qi P."/>
            <person name="Bennetzen J.L."/>
            <person name="Dai X."/>
            <person name="Dawson M.W."/>
            <person name="Muller H.G."/>
            <person name="Kugler K."/>
            <person name="Rivarola-Duarte L."/>
            <person name="Spannagl M."/>
            <person name="Mayer K.F.X."/>
            <person name="Lu F.H."/>
            <person name="Bevan M.W."/>
            <person name="Leroy P."/>
            <person name="Li P."/>
            <person name="You F.M."/>
            <person name="Sun Q."/>
            <person name="Liu Z."/>
            <person name="Lyons E."/>
            <person name="Wicker T."/>
            <person name="Salzberg S.L."/>
            <person name="Devos K.M."/>
            <person name="Dvorak J."/>
        </authorList>
    </citation>
    <scope>NUCLEOTIDE SEQUENCE [LARGE SCALE GENOMIC DNA]</scope>
    <source>
        <strain evidence="1">cv. AL8/78</strain>
    </source>
</reference>
<evidence type="ECO:0000313" key="2">
    <source>
        <dbReference type="Proteomes" id="UP000015105"/>
    </source>
</evidence>